<proteinExistence type="predicted"/>
<dbReference type="GeneID" id="110975741"/>
<dbReference type="InterPro" id="IPR013783">
    <property type="entry name" value="Ig-like_fold"/>
</dbReference>
<keyword evidence="1" id="KW-0677">Repeat</keyword>
<evidence type="ECO:0000313" key="4">
    <source>
        <dbReference type="Proteomes" id="UP000694845"/>
    </source>
</evidence>
<feature type="domain" description="Fibronectin type-III" evidence="3">
    <location>
        <begin position="721"/>
        <end position="819"/>
    </location>
</feature>
<evidence type="ECO:0000259" key="3">
    <source>
        <dbReference type="PROSITE" id="PS50853"/>
    </source>
</evidence>
<feature type="domain" description="Fibronectin type-III" evidence="3">
    <location>
        <begin position="417"/>
        <end position="513"/>
    </location>
</feature>
<dbReference type="SMART" id="SM00060">
    <property type="entry name" value="FN3"/>
    <property type="match status" value="7"/>
</dbReference>
<evidence type="ECO:0000256" key="2">
    <source>
        <dbReference type="SAM" id="SignalP"/>
    </source>
</evidence>
<dbReference type="OrthoDB" id="114660at2759"/>
<dbReference type="PANTHER" id="PTHR46708:SF2">
    <property type="entry name" value="FIBRONECTIN TYPE-III DOMAIN-CONTAINING PROTEIN"/>
    <property type="match status" value="1"/>
</dbReference>
<dbReference type="InterPro" id="IPR003961">
    <property type="entry name" value="FN3_dom"/>
</dbReference>
<evidence type="ECO:0000313" key="5">
    <source>
        <dbReference type="RefSeq" id="XP_022084186.1"/>
    </source>
</evidence>
<dbReference type="RefSeq" id="XP_022084186.1">
    <property type="nucleotide sequence ID" value="XM_022228494.1"/>
</dbReference>
<dbReference type="CDD" id="cd00063">
    <property type="entry name" value="FN3"/>
    <property type="match status" value="7"/>
</dbReference>
<evidence type="ECO:0000256" key="1">
    <source>
        <dbReference type="ARBA" id="ARBA00022737"/>
    </source>
</evidence>
<name>A0A8B7XWI8_ACAPL</name>
<feature type="domain" description="Fibronectin type-III" evidence="3">
    <location>
        <begin position="616"/>
        <end position="711"/>
    </location>
</feature>
<dbReference type="Proteomes" id="UP000694845">
    <property type="component" value="Unplaced"/>
</dbReference>
<dbReference type="KEGG" id="aplc:110975741"/>
<protein>
    <submittedName>
        <fullName evidence="5">Fibronectin-like isoform X1</fullName>
    </submittedName>
</protein>
<feature type="domain" description="Fibronectin type-III" evidence="3">
    <location>
        <begin position="125"/>
        <end position="214"/>
    </location>
</feature>
<reference evidence="5" key="1">
    <citation type="submission" date="2025-08" db="UniProtKB">
        <authorList>
            <consortium name="RefSeq"/>
        </authorList>
    </citation>
    <scope>IDENTIFICATION</scope>
</reference>
<dbReference type="SUPFAM" id="SSF49265">
    <property type="entry name" value="Fibronectin type III"/>
    <property type="match status" value="4"/>
</dbReference>
<feature type="signal peptide" evidence="2">
    <location>
        <begin position="1"/>
        <end position="26"/>
    </location>
</feature>
<dbReference type="PANTHER" id="PTHR46708">
    <property type="entry name" value="TENASCIN"/>
    <property type="match status" value="1"/>
</dbReference>
<dbReference type="Gene3D" id="2.60.40.10">
    <property type="entry name" value="Immunoglobulins"/>
    <property type="match status" value="7"/>
</dbReference>
<sequence>MAILPYSASLVLYLSTFLLILAICEGRPQPPEFTSSFTSPTSIRVEWDDPILDPGAVVRGYRIQYKLGQNGKLIKLKLNARVGNSYDIDGLTESCGDYLIRMSTASSKGLSRYSSFNQVDRLLSGPQNLNAIPSSTSARVTWSPPSNGFCITGYQLKYGPNENELQSMDLPTELNQYLLSDLLPGTSYILTLAAVANGEISEEAYFQWYQAGPPSAPANLKATPSTTETAVVMWSPTSSSVTRYEYLYGPMGYSDSEVTAGYVGPSTTLVELSSLTPGEEYVFKVASVNSVGQSEPVTVTWTQPAPPPVVVPSKPIPAAPGQVDIEITSAETALITWTRPEGDVEITGYIVGFGLAGSDASELTLFSVGPDDTEEELDQLKPGSDYMVTIQAYNDVGDGEILAADWHQEAPSVPLSIPSPPQGVLSYSPSPNTIIVRWIITEEDAAEQIEGYRVTYGQDVSASDSSVEVGPLEESIEIQSLQPDTFYYIKVHKFNAAGRGESVSRSLQTLPPPPEERCAQQQQCIRQFNVSRSRGDGAICPQILQYLNCLQRLQDACIEDTGYRNRVNGIRNMFLMESCNRNSGRTPETGSPGPVRVPGGFGATPSDIIPEEVIPPPSQLSATVLSSTSALLSWYDETLESSQVVTDSRFYNVVYRTPLNQGYLEERTSETNYVVDFLLPGVPFEFSVQLVLDHQQRSEMSETITVTSRDPERGARPERFSVTQVTVTGPTSAKVILNWLPPPERTDVMQYKIEYTDSEEFLDPATTWDSLTVDGSEITASLEGLATDREYHVRITAIFSPTDIGPTLVTPATFATPAVPRLLKPLSSVMKQS</sequence>
<organism evidence="4 5">
    <name type="scientific">Acanthaster planci</name>
    <name type="common">Crown-of-thorns starfish</name>
    <dbReference type="NCBI Taxonomy" id="133434"/>
    <lineage>
        <taxon>Eukaryota</taxon>
        <taxon>Metazoa</taxon>
        <taxon>Echinodermata</taxon>
        <taxon>Eleutherozoa</taxon>
        <taxon>Asterozoa</taxon>
        <taxon>Asteroidea</taxon>
        <taxon>Valvatacea</taxon>
        <taxon>Valvatida</taxon>
        <taxon>Acanthasteridae</taxon>
        <taxon>Acanthaster</taxon>
    </lineage>
</organism>
<feature type="chain" id="PRO_5034449047" evidence="2">
    <location>
        <begin position="27"/>
        <end position="833"/>
    </location>
</feature>
<accession>A0A8B7XWI8</accession>
<dbReference type="Pfam" id="PF00041">
    <property type="entry name" value="fn3"/>
    <property type="match status" value="7"/>
</dbReference>
<dbReference type="InterPro" id="IPR036116">
    <property type="entry name" value="FN3_sf"/>
</dbReference>
<feature type="domain" description="Fibronectin type-III" evidence="3">
    <location>
        <begin position="27"/>
        <end position="124"/>
    </location>
</feature>
<feature type="domain" description="Fibronectin type-III" evidence="3">
    <location>
        <begin position="216"/>
        <end position="308"/>
    </location>
</feature>
<dbReference type="PROSITE" id="PS50853">
    <property type="entry name" value="FN3"/>
    <property type="match status" value="7"/>
</dbReference>
<dbReference type="AlphaFoldDB" id="A0A8B7XWI8"/>
<dbReference type="InterPro" id="IPR050991">
    <property type="entry name" value="ECM_Regulatory_Proteins"/>
</dbReference>
<gene>
    <name evidence="5" type="primary">LOC110975741</name>
</gene>
<keyword evidence="4" id="KW-1185">Reference proteome</keyword>
<feature type="domain" description="Fibronectin type-III" evidence="3">
    <location>
        <begin position="319"/>
        <end position="412"/>
    </location>
</feature>
<dbReference type="PRINTS" id="PR00014">
    <property type="entry name" value="FNTYPEIII"/>
</dbReference>
<keyword evidence="2" id="KW-0732">Signal</keyword>